<dbReference type="AlphaFoldDB" id="A0A0B7AAR2"/>
<feature type="compositionally biased region" description="Basic and acidic residues" evidence="1">
    <location>
        <begin position="130"/>
        <end position="147"/>
    </location>
</feature>
<feature type="compositionally biased region" description="Basic and acidic residues" evidence="1">
    <location>
        <begin position="323"/>
        <end position="343"/>
    </location>
</feature>
<name>A0A0B7AAR2_9EUPU</name>
<protein>
    <submittedName>
        <fullName evidence="2">Uncharacterized protein</fullName>
    </submittedName>
</protein>
<organism evidence="2">
    <name type="scientific">Arion vulgaris</name>
    <dbReference type="NCBI Taxonomy" id="1028688"/>
    <lineage>
        <taxon>Eukaryota</taxon>
        <taxon>Metazoa</taxon>
        <taxon>Spiralia</taxon>
        <taxon>Lophotrochozoa</taxon>
        <taxon>Mollusca</taxon>
        <taxon>Gastropoda</taxon>
        <taxon>Heterobranchia</taxon>
        <taxon>Euthyneura</taxon>
        <taxon>Panpulmonata</taxon>
        <taxon>Eupulmonata</taxon>
        <taxon>Stylommatophora</taxon>
        <taxon>Helicina</taxon>
        <taxon>Arionoidea</taxon>
        <taxon>Arionidae</taxon>
        <taxon>Arion</taxon>
    </lineage>
</organism>
<proteinExistence type="predicted"/>
<feature type="compositionally biased region" description="Polar residues" evidence="1">
    <location>
        <begin position="281"/>
        <end position="293"/>
    </location>
</feature>
<accession>A0A0B7AAR2</accession>
<evidence type="ECO:0000313" key="2">
    <source>
        <dbReference type="EMBL" id="CEK78074.1"/>
    </source>
</evidence>
<feature type="compositionally biased region" description="Polar residues" evidence="1">
    <location>
        <begin position="195"/>
        <end position="227"/>
    </location>
</feature>
<feature type="compositionally biased region" description="Polar residues" evidence="1">
    <location>
        <begin position="74"/>
        <end position="85"/>
    </location>
</feature>
<sequence length="350" mass="39263">LDPKESEDMDTEVPATNDSVVEESEAAETEEKTDNNDEDSKMKDVSDSVDVEQEENSVVAAQLDNVSELDPIQEASSNAESLQDEISTKKSKESTKKTKNKLATIHPFFQRASQKLGDIKKKMIRLKQNLKEIHTRRAERQREKENGETQLSDHANGADVALDKTAKTEPQPQFIKLDSDGLKSSKSAKKRTKLMKSSSGTSSQQNVTTPNASISLTTPKTDDQLTASRKRKFNSVEIESSVTLERKKGRLSTNSVISTTSGAMIVSDIQNTPVKTDRRNSSGSSKKVTPKGSSTKRNKRMRDSDEEATTSPKLTGLAKRRMQRYEIQEMNKKKDFYTDTDIKNRRRNRR</sequence>
<feature type="compositionally biased region" description="Basic and acidic residues" evidence="1">
    <location>
        <begin position="86"/>
        <end position="96"/>
    </location>
</feature>
<feature type="region of interest" description="Disordered" evidence="1">
    <location>
        <begin position="265"/>
        <end position="350"/>
    </location>
</feature>
<gene>
    <name evidence="2" type="primary">ORF108172</name>
</gene>
<dbReference type="EMBL" id="HACG01031209">
    <property type="protein sequence ID" value="CEK78074.1"/>
    <property type="molecule type" value="Transcribed_RNA"/>
</dbReference>
<feature type="region of interest" description="Disordered" evidence="1">
    <location>
        <begin position="1"/>
        <end position="99"/>
    </location>
</feature>
<evidence type="ECO:0000256" key="1">
    <source>
        <dbReference type="SAM" id="MobiDB-lite"/>
    </source>
</evidence>
<feature type="region of interest" description="Disordered" evidence="1">
    <location>
        <begin position="130"/>
        <end position="251"/>
    </location>
</feature>
<feature type="non-terminal residue" evidence="2">
    <location>
        <position position="1"/>
    </location>
</feature>
<feature type="compositionally biased region" description="Basic and acidic residues" evidence="1">
    <location>
        <begin position="29"/>
        <end position="46"/>
    </location>
</feature>
<reference evidence="2" key="1">
    <citation type="submission" date="2014-12" db="EMBL/GenBank/DDBJ databases">
        <title>Insight into the proteome of Arion vulgaris.</title>
        <authorList>
            <person name="Aradska J."/>
            <person name="Bulat T."/>
            <person name="Smidak R."/>
            <person name="Sarate P."/>
            <person name="Gangsoo J."/>
            <person name="Sialana F."/>
            <person name="Bilban M."/>
            <person name="Lubec G."/>
        </authorList>
    </citation>
    <scope>NUCLEOTIDE SEQUENCE</scope>
    <source>
        <tissue evidence="2">Skin</tissue>
    </source>
</reference>
<feature type="compositionally biased region" description="Polar residues" evidence="1">
    <location>
        <begin position="265"/>
        <end position="274"/>
    </location>
</feature>